<keyword evidence="3" id="KW-1185">Reference proteome</keyword>
<dbReference type="Pfam" id="PF05954">
    <property type="entry name" value="Phage_GPD"/>
    <property type="match status" value="1"/>
</dbReference>
<accession>A0A365Y2B8</accession>
<reference evidence="2 3" key="1">
    <citation type="submission" date="2018-05" db="EMBL/GenBank/DDBJ databases">
        <title>Chitinophaga sp. K3CV102501T nov., isolated from isolated from a monsoon evergreen broad-leaved forest soil.</title>
        <authorList>
            <person name="Lv Y."/>
        </authorList>
    </citation>
    <scope>NUCLEOTIDE SEQUENCE [LARGE SCALE GENOMIC DNA]</scope>
    <source>
        <strain evidence="2 3">GDMCC 1.1325</strain>
    </source>
</reference>
<evidence type="ECO:0000313" key="2">
    <source>
        <dbReference type="EMBL" id="RBL92749.1"/>
    </source>
</evidence>
<dbReference type="SUPFAM" id="SSF69255">
    <property type="entry name" value="gp5 N-terminal domain-like"/>
    <property type="match status" value="1"/>
</dbReference>
<dbReference type="InterPro" id="IPR006531">
    <property type="entry name" value="Gp5/Vgr_OB"/>
</dbReference>
<feature type="domain" description="Gp5/Type VI secretion system Vgr protein OB-fold" evidence="1">
    <location>
        <begin position="362"/>
        <end position="434"/>
    </location>
</feature>
<dbReference type="Gene3D" id="3.55.50.10">
    <property type="entry name" value="Baseplate protein-like domains"/>
    <property type="match status" value="1"/>
</dbReference>
<dbReference type="OrthoDB" id="727155at2"/>
<dbReference type="Gene3D" id="4.10.220.110">
    <property type="match status" value="1"/>
</dbReference>
<evidence type="ECO:0000313" key="3">
    <source>
        <dbReference type="Proteomes" id="UP000253410"/>
    </source>
</evidence>
<dbReference type="Gene3D" id="2.40.50.230">
    <property type="entry name" value="Gp5 N-terminal domain"/>
    <property type="match status" value="1"/>
</dbReference>
<gene>
    <name evidence="2" type="ORF">DF182_09275</name>
</gene>
<dbReference type="Proteomes" id="UP000253410">
    <property type="component" value="Unassembled WGS sequence"/>
</dbReference>
<dbReference type="SUPFAM" id="SSF69349">
    <property type="entry name" value="Phage fibre proteins"/>
    <property type="match status" value="1"/>
</dbReference>
<sequence length="594" mass="65835">MPLNTLTSISVDGKTFFHFRELTIDQRIDGHHTFELYINQEWLVVQSDDIPGSGKDLLGKEICIHIAPADTLPHLKALHFKGLITAIHTGKEGDTSQGFCVLKGTDPGIVLDGEPQLQVYEVQTLADIARHCLKPLAPYSHSLIAPGNTTSHPYLVQYKESNFIFLQRLAARFGEWFFYNGQQMVFGSYAPAKITLQHPAELVNFDIRLQLVSNNRCFISYDYHQGSSISHDVPAARNAGTHPLTSITQQASRQIYQQGGTEKRTCVITDLLTQARLHERRQQSTSVQLTGCSENPGIRIGDIIQAAESIPTQDLEGTFTVTHLIHHCQGDGAYYNQFTSTPSDSCIPSGYNGIPPYCEAQSAIVTDNHDPEGMGRIRIRHHWQQQGSSPWIRLITPHSGAGKGFYFIPEKGEEVWVDFEGGDPELPFATGTVYNGKANTKFSDPDNNIKIIKTRSGHTIQMDDSQGAEQLQIHDHNGNIIQLDTHHGNITITSPGHLHLKARQISIEASEQLDLHAGENITQGAGENFSLYAGNHTTILSTHIIQQAQESFTRTSRRLEEQAESILLNSIKEDLTLVSSGTIAINSVEKIKLS</sequence>
<dbReference type="Gene3D" id="2.30.110.50">
    <property type="match status" value="1"/>
</dbReference>
<dbReference type="SUPFAM" id="SSF69279">
    <property type="entry name" value="Phage tail proteins"/>
    <property type="match status" value="2"/>
</dbReference>
<name>A0A365Y2B8_9BACT</name>
<evidence type="ECO:0000259" key="1">
    <source>
        <dbReference type="Pfam" id="PF04717"/>
    </source>
</evidence>
<comment type="caution">
    <text evidence="2">The sequence shown here is derived from an EMBL/GenBank/DDBJ whole genome shotgun (WGS) entry which is preliminary data.</text>
</comment>
<protein>
    <recommendedName>
        <fullName evidence="1">Gp5/Type VI secretion system Vgr protein OB-fold domain-containing protein</fullName>
    </recommendedName>
</protein>
<dbReference type="AlphaFoldDB" id="A0A365Y2B8"/>
<dbReference type="Pfam" id="PF04717">
    <property type="entry name" value="Phage_base_V"/>
    <property type="match status" value="1"/>
</dbReference>
<proteinExistence type="predicted"/>
<dbReference type="EMBL" id="QFFJ01000001">
    <property type="protein sequence ID" value="RBL92749.1"/>
    <property type="molecule type" value="Genomic_DNA"/>
</dbReference>
<dbReference type="RefSeq" id="WP_113615349.1">
    <property type="nucleotide sequence ID" value="NZ_QFFJ01000001.1"/>
</dbReference>
<organism evidence="2 3">
    <name type="scientific">Chitinophaga flava</name>
    <dbReference type="NCBI Taxonomy" id="2259036"/>
    <lineage>
        <taxon>Bacteria</taxon>
        <taxon>Pseudomonadati</taxon>
        <taxon>Bacteroidota</taxon>
        <taxon>Chitinophagia</taxon>
        <taxon>Chitinophagales</taxon>
        <taxon>Chitinophagaceae</taxon>
        <taxon>Chitinophaga</taxon>
    </lineage>
</organism>
<dbReference type="InterPro" id="IPR037026">
    <property type="entry name" value="Vgr_OB-fold_dom_sf"/>
</dbReference>